<keyword evidence="1" id="KW-0645">Protease</keyword>
<gene>
    <name evidence="4" type="ORF">LIER_02242</name>
</gene>
<keyword evidence="1" id="KW-0378">Hydrolase</keyword>
<reference evidence="4 5" key="1">
    <citation type="submission" date="2024-01" db="EMBL/GenBank/DDBJ databases">
        <title>The complete chloroplast genome sequence of Lithospermum erythrorhizon: insights into the phylogenetic relationship among Boraginaceae species and the maternal lineages of purple gromwells.</title>
        <authorList>
            <person name="Okada T."/>
            <person name="Watanabe K."/>
        </authorList>
    </citation>
    <scope>NUCLEOTIDE SEQUENCE [LARGE SCALE GENOMIC DNA]</scope>
</reference>
<evidence type="ECO:0000256" key="1">
    <source>
        <dbReference type="ARBA" id="ARBA00022670"/>
    </source>
</evidence>
<dbReference type="GO" id="GO:0015074">
    <property type="term" value="P:DNA integration"/>
    <property type="evidence" value="ECO:0007669"/>
    <property type="project" value="InterPro"/>
</dbReference>
<dbReference type="GO" id="GO:0006508">
    <property type="term" value="P:proteolysis"/>
    <property type="evidence" value="ECO:0007669"/>
    <property type="project" value="UniProtKB-KW"/>
</dbReference>
<dbReference type="GO" id="GO:0008233">
    <property type="term" value="F:peptidase activity"/>
    <property type="evidence" value="ECO:0007669"/>
    <property type="project" value="UniProtKB-KW"/>
</dbReference>
<evidence type="ECO:0000313" key="4">
    <source>
        <dbReference type="EMBL" id="GAA0140999.1"/>
    </source>
</evidence>
<keyword evidence="5" id="KW-1185">Reference proteome</keyword>
<organism evidence="4 5">
    <name type="scientific">Lithospermum erythrorhizon</name>
    <name type="common">Purple gromwell</name>
    <name type="synonym">Lithospermum officinale var. erythrorhizon</name>
    <dbReference type="NCBI Taxonomy" id="34254"/>
    <lineage>
        <taxon>Eukaryota</taxon>
        <taxon>Viridiplantae</taxon>
        <taxon>Streptophyta</taxon>
        <taxon>Embryophyta</taxon>
        <taxon>Tracheophyta</taxon>
        <taxon>Spermatophyta</taxon>
        <taxon>Magnoliopsida</taxon>
        <taxon>eudicotyledons</taxon>
        <taxon>Gunneridae</taxon>
        <taxon>Pentapetalae</taxon>
        <taxon>asterids</taxon>
        <taxon>lamiids</taxon>
        <taxon>Boraginales</taxon>
        <taxon>Boraginaceae</taxon>
        <taxon>Boraginoideae</taxon>
        <taxon>Lithospermeae</taxon>
        <taxon>Lithospermum</taxon>
    </lineage>
</organism>
<dbReference type="InterPro" id="IPR001584">
    <property type="entry name" value="Integrase_cat-core"/>
</dbReference>
<dbReference type="Pfam" id="PF25597">
    <property type="entry name" value="SH3_retrovirus"/>
    <property type="match status" value="1"/>
</dbReference>
<dbReference type="AlphaFoldDB" id="A0AAV3NNP2"/>
<dbReference type="Proteomes" id="UP001454036">
    <property type="component" value="Unassembled WGS sequence"/>
</dbReference>
<dbReference type="Pfam" id="PF22936">
    <property type="entry name" value="Pol_BBD"/>
    <property type="match status" value="1"/>
</dbReference>
<dbReference type="PANTHER" id="PTHR42648">
    <property type="entry name" value="TRANSPOSASE, PUTATIVE-RELATED"/>
    <property type="match status" value="1"/>
</dbReference>
<dbReference type="Pfam" id="PF00665">
    <property type="entry name" value="rve"/>
    <property type="match status" value="1"/>
</dbReference>
<protein>
    <recommendedName>
        <fullName evidence="3">Integrase catalytic domain-containing protein</fullName>
    </recommendedName>
</protein>
<name>A0AAV3NNP2_LITER</name>
<feature type="domain" description="Integrase catalytic" evidence="3">
    <location>
        <begin position="496"/>
        <end position="663"/>
    </location>
</feature>
<dbReference type="GO" id="GO:0003676">
    <property type="term" value="F:nucleic acid binding"/>
    <property type="evidence" value="ECO:0007669"/>
    <property type="project" value="InterPro"/>
</dbReference>
<accession>A0AAV3NNP2</accession>
<dbReference type="InterPro" id="IPR012337">
    <property type="entry name" value="RNaseH-like_sf"/>
</dbReference>
<dbReference type="Pfam" id="PF14244">
    <property type="entry name" value="Retrotran_gag_3"/>
    <property type="match status" value="1"/>
</dbReference>
<dbReference type="InterPro" id="IPR057670">
    <property type="entry name" value="SH3_retrovirus"/>
</dbReference>
<evidence type="ECO:0000259" key="3">
    <source>
        <dbReference type="PROSITE" id="PS50994"/>
    </source>
</evidence>
<dbReference type="PROSITE" id="PS50994">
    <property type="entry name" value="INTEGRASE"/>
    <property type="match status" value="1"/>
</dbReference>
<evidence type="ECO:0000313" key="5">
    <source>
        <dbReference type="Proteomes" id="UP001454036"/>
    </source>
</evidence>
<evidence type="ECO:0000256" key="2">
    <source>
        <dbReference type="SAM" id="MobiDB-lite"/>
    </source>
</evidence>
<dbReference type="InterPro" id="IPR054722">
    <property type="entry name" value="PolX-like_BBD"/>
</dbReference>
<proteinExistence type="predicted"/>
<dbReference type="SUPFAM" id="SSF53098">
    <property type="entry name" value="Ribonuclease H-like"/>
    <property type="match status" value="1"/>
</dbReference>
<dbReference type="InterPro" id="IPR036397">
    <property type="entry name" value="RNaseH_sf"/>
</dbReference>
<comment type="caution">
    <text evidence="4">The sequence shown here is derived from an EMBL/GenBank/DDBJ whole genome shotgun (WGS) entry which is preliminary data.</text>
</comment>
<sequence>MLNPNNYYHWRRSVEISLLAKNKLGFVNGECVRPLDPVQAAQWDRCNGMVISWLLHSIDRDIAESVIYCETVEKIWQQLHNRYSQANHARIYQIHRDLATSSQGNRSIFVYFTHLQRLWDEYVNMIVAIDESAPALHKLLQNQQIMQLLMGLNDSYTARKRRGQILMLKPFPALDNILQMLLQEEKQREVCNPSTLSTDASAMCTHKPFNGSRGRGVLQGNYGRGRDTFGYQGRARPALFCDYCKMHGHSMQKCYKLNAIQGGKLQHKLIQVLCFFKSAVSNLWILDSGAIDHITPYLSLFASYKPVPFPMFITISNGSNISIKHYGTVRLSPHLTLQNVLHIPDFHYNLLSIHKLTADLQKQIIFTREKCVLQDHSQREHLVLGKSSKGLYILDTQCLVGVNSFICFSTGSLNSSDCYLIASSTSTNDDCHNHQSVNTPSVNNTSNVILSSKDTLLWHYRLGHLPFEQFTHIIALPKPNSKVNEQCRNTFQLSTTRSQKIFQLIYIDTWGPYKHATYNSFHYVLTIVDDYSRMTWTHLISSKSNAFPILKAFIIFVQTQFHTNVQTIRSDNELEFCSHYATQFYAEQGIVHHTSCQYTPQQNGVVERMHKHFLEIARALLFQSNVPIQFWGECILTATYVVNHFPMPSLQHTTPFELLFNSLPTYNHMRSFGCLCYIGTKAPGRSKFDSRSHVCVFLGYPFGKKAYKVFNLVTKEVIVSRDVRFIENCYPFQSKILPNDTTLPTLNFASDFDFPTSIFYPTRTTPNSNPMVPEFLDVGHNQFPITSTTPPSDPPPSLNDPPRRSTRIHKPPSHLKDFICTGAQSLFDSTYYFDQSFFKTVFHVSIDTYSEPCTYKQAVNDPRCYVSGCSGLILKRMVAWKGLRPDLLLRVLHKGKALIIMRCFPQL</sequence>
<feature type="region of interest" description="Disordered" evidence="2">
    <location>
        <begin position="785"/>
        <end position="811"/>
    </location>
</feature>
<dbReference type="EMBL" id="BAABME010000240">
    <property type="protein sequence ID" value="GAA0140999.1"/>
    <property type="molecule type" value="Genomic_DNA"/>
</dbReference>
<dbReference type="InterPro" id="IPR039537">
    <property type="entry name" value="Retrotran_Ty1/copia-like"/>
</dbReference>
<dbReference type="Gene3D" id="3.30.420.10">
    <property type="entry name" value="Ribonuclease H-like superfamily/Ribonuclease H"/>
    <property type="match status" value="1"/>
</dbReference>
<dbReference type="InterPro" id="IPR029472">
    <property type="entry name" value="Copia-like_N"/>
</dbReference>
<dbReference type="PANTHER" id="PTHR42648:SF31">
    <property type="entry name" value="RNA-DIRECTED DNA POLYMERASE"/>
    <property type="match status" value="1"/>
</dbReference>